<dbReference type="InterPro" id="IPR005829">
    <property type="entry name" value="Sugar_transporter_CS"/>
</dbReference>
<comment type="caution">
    <text evidence="11">The sequence shown here is derived from an EMBL/GenBank/DDBJ whole genome shotgun (WGS) entry which is preliminary data.</text>
</comment>
<evidence type="ECO:0000256" key="4">
    <source>
        <dbReference type="ARBA" id="ARBA00022692"/>
    </source>
</evidence>
<keyword evidence="7" id="KW-0325">Glycoprotein</keyword>
<dbReference type="Gene3D" id="1.20.1250.20">
    <property type="entry name" value="MFS general substrate transporter like domains"/>
    <property type="match status" value="1"/>
</dbReference>
<evidence type="ECO:0000313" key="11">
    <source>
        <dbReference type="EMBL" id="KAJ3615968.1"/>
    </source>
</evidence>
<feature type="transmembrane region" description="Helical" evidence="9">
    <location>
        <begin position="367"/>
        <end position="390"/>
    </location>
</feature>
<proteinExistence type="inferred from homology"/>
<evidence type="ECO:0000256" key="7">
    <source>
        <dbReference type="ARBA" id="ARBA00023180"/>
    </source>
</evidence>
<name>A0AA38LZV3_9CUCU</name>
<evidence type="ECO:0000259" key="10">
    <source>
        <dbReference type="PROSITE" id="PS50850"/>
    </source>
</evidence>
<dbReference type="GO" id="GO:0005351">
    <property type="term" value="F:carbohydrate:proton symporter activity"/>
    <property type="evidence" value="ECO:0007669"/>
    <property type="project" value="TreeGrafter"/>
</dbReference>
<evidence type="ECO:0000313" key="12">
    <source>
        <dbReference type="Proteomes" id="UP001168821"/>
    </source>
</evidence>
<feature type="transmembrane region" description="Helical" evidence="9">
    <location>
        <begin position="95"/>
        <end position="117"/>
    </location>
</feature>
<sequence>MVQSSPVKPFVYVVAAIAALGGLLFGYDIGGSGGTLIFQGFRRHFGWPDVQVGIKDSYDVSVQKALISAFFTLGALVGALPSGALSELFGLKKIIMSNCVIFTFGTSLQASAINIYMMCTGRFIGGIGVGALSALVPTYQSEIAPEKIRGVLVTMQQLSITIGIVLAGAVNLGLRWHDWGWRFSYGGNIIFAVIMFVAFIFMDESPRWLVRNNEYEKARKVFSKIRVKGDIDMELGRIKQKIESAEKVGSKSWRDVFSGKNKMRHRLFIGCGGQFLQQLSGINAIMFFAPSIISDFFGQDASLYGNLGIQVANFLATFICLALIERAGRVTLLLTGAFGMFVSTIVVCILSSPLLNYKGNSDVGNGIIAFCVIYVIFFAYSWGPIIWVVCSEIFPSDLRGKGMGLATATNWLMATLVGVITPIMIDSKLSLWGTFLFFSVWNLLSIFFAAVVLPETAGRSLEDMNLVFDNFKAGSNLKKFSFLRSPSKSSPQL</sequence>
<feature type="transmembrane region" description="Helical" evidence="9">
    <location>
        <begin position="151"/>
        <end position="171"/>
    </location>
</feature>
<dbReference type="PROSITE" id="PS50850">
    <property type="entry name" value="MFS"/>
    <property type="match status" value="1"/>
</dbReference>
<dbReference type="AlphaFoldDB" id="A0AA38LZV3"/>
<feature type="transmembrane region" description="Helical" evidence="9">
    <location>
        <begin position="183"/>
        <end position="202"/>
    </location>
</feature>
<dbReference type="InterPro" id="IPR003663">
    <property type="entry name" value="Sugar/inositol_transpt"/>
</dbReference>
<keyword evidence="12" id="KW-1185">Reference proteome</keyword>
<evidence type="ECO:0000256" key="3">
    <source>
        <dbReference type="ARBA" id="ARBA00022448"/>
    </source>
</evidence>
<dbReference type="PRINTS" id="PR00171">
    <property type="entry name" value="SUGRTRNSPORT"/>
</dbReference>
<dbReference type="EMBL" id="JALNTZ010003798">
    <property type="protein sequence ID" value="KAJ3615968.1"/>
    <property type="molecule type" value="Genomic_DNA"/>
</dbReference>
<keyword evidence="4 9" id="KW-0812">Transmembrane</keyword>
<evidence type="ECO:0000256" key="9">
    <source>
        <dbReference type="SAM" id="Phobius"/>
    </source>
</evidence>
<evidence type="ECO:0000256" key="2">
    <source>
        <dbReference type="ARBA" id="ARBA00010992"/>
    </source>
</evidence>
<dbReference type="InterPro" id="IPR005828">
    <property type="entry name" value="MFS_sugar_transport-like"/>
</dbReference>
<evidence type="ECO:0000256" key="1">
    <source>
        <dbReference type="ARBA" id="ARBA00004141"/>
    </source>
</evidence>
<keyword evidence="5 9" id="KW-1133">Transmembrane helix</keyword>
<feature type="transmembrane region" description="Helical" evidence="9">
    <location>
        <begin position="9"/>
        <end position="27"/>
    </location>
</feature>
<reference evidence="11" key="1">
    <citation type="journal article" date="2023" name="G3 (Bethesda)">
        <title>Whole genome assemblies of Zophobas morio and Tenebrio molitor.</title>
        <authorList>
            <person name="Kaur S."/>
            <person name="Stinson S.A."/>
            <person name="diCenzo G.C."/>
        </authorList>
    </citation>
    <scope>NUCLEOTIDE SEQUENCE</scope>
    <source>
        <strain evidence="11">QUZm001</strain>
    </source>
</reference>
<dbReference type="PANTHER" id="PTHR48022">
    <property type="entry name" value="PLASTIDIC GLUCOSE TRANSPORTER 4"/>
    <property type="match status" value="1"/>
</dbReference>
<dbReference type="Pfam" id="PF00083">
    <property type="entry name" value="Sugar_tr"/>
    <property type="match status" value="1"/>
</dbReference>
<feature type="transmembrane region" description="Helical" evidence="9">
    <location>
        <begin position="65"/>
        <end position="83"/>
    </location>
</feature>
<dbReference type="FunFam" id="1.20.1250.20:FF:000134">
    <property type="entry name" value="MFS sugar transporter protein"/>
    <property type="match status" value="1"/>
</dbReference>
<organism evidence="11 12">
    <name type="scientific">Zophobas morio</name>
    <dbReference type="NCBI Taxonomy" id="2755281"/>
    <lineage>
        <taxon>Eukaryota</taxon>
        <taxon>Metazoa</taxon>
        <taxon>Ecdysozoa</taxon>
        <taxon>Arthropoda</taxon>
        <taxon>Hexapoda</taxon>
        <taxon>Insecta</taxon>
        <taxon>Pterygota</taxon>
        <taxon>Neoptera</taxon>
        <taxon>Endopterygota</taxon>
        <taxon>Coleoptera</taxon>
        <taxon>Polyphaga</taxon>
        <taxon>Cucujiformia</taxon>
        <taxon>Tenebrionidae</taxon>
        <taxon>Zophobas</taxon>
    </lineage>
</organism>
<dbReference type="CDD" id="cd17315">
    <property type="entry name" value="MFS_GLUT_like"/>
    <property type="match status" value="1"/>
</dbReference>
<dbReference type="NCBIfam" id="TIGR00879">
    <property type="entry name" value="SP"/>
    <property type="match status" value="1"/>
</dbReference>
<comment type="similarity">
    <text evidence="2 8">Belongs to the major facilitator superfamily. Sugar transporter (TC 2.A.1.1) family.</text>
</comment>
<keyword evidence="6 9" id="KW-0472">Membrane</keyword>
<accession>A0AA38LZV3</accession>
<evidence type="ECO:0000256" key="6">
    <source>
        <dbReference type="ARBA" id="ARBA00023136"/>
    </source>
</evidence>
<dbReference type="InterPro" id="IPR020846">
    <property type="entry name" value="MFS_dom"/>
</dbReference>
<feature type="transmembrane region" description="Helical" evidence="9">
    <location>
        <begin position="331"/>
        <end position="355"/>
    </location>
</feature>
<feature type="transmembrane region" description="Helical" evidence="9">
    <location>
        <begin position="301"/>
        <end position="324"/>
    </location>
</feature>
<dbReference type="PROSITE" id="PS00217">
    <property type="entry name" value="SUGAR_TRANSPORT_2"/>
    <property type="match status" value="1"/>
</dbReference>
<evidence type="ECO:0000256" key="8">
    <source>
        <dbReference type="RuleBase" id="RU003346"/>
    </source>
</evidence>
<feature type="transmembrane region" description="Helical" evidence="9">
    <location>
        <begin position="431"/>
        <end position="453"/>
    </location>
</feature>
<comment type="subcellular location">
    <subcellularLocation>
        <location evidence="1">Membrane</location>
        <topology evidence="1">Multi-pass membrane protein</topology>
    </subcellularLocation>
</comment>
<gene>
    <name evidence="11" type="ORF">Zmor_012152</name>
</gene>
<dbReference type="PANTHER" id="PTHR48022:SF2">
    <property type="entry name" value="PLASTIDIC GLUCOSE TRANSPORTER 4"/>
    <property type="match status" value="1"/>
</dbReference>
<feature type="transmembrane region" description="Helical" evidence="9">
    <location>
        <begin position="402"/>
        <end position="425"/>
    </location>
</feature>
<feature type="domain" description="Major facilitator superfamily (MFS) profile" evidence="10">
    <location>
        <begin position="14"/>
        <end position="457"/>
    </location>
</feature>
<protein>
    <recommendedName>
        <fullName evidence="10">Major facilitator superfamily (MFS) profile domain-containing protein</fullName>
    </recommendedName>
</protein>
<dbReference type="Proteomes" id="UP001168821">
    <property type="component" value="Unassembled WGS sequence"/>
</dbReference>
<dbReference type="InterPro" id="IPR036259">
    <property type="entry name" value="MFS_trans_sf"/>
</dbReference>
<feature type="transmembrane region" description="Helical" evidence="9">
    <location>
        <begin position="267"/>
        <end position="289"/>
    </location>
</feature>
<dbReference type="GO" id="GO:0016020">
    <property type="term" value="C:membrane"/>
    <property type="evidence" value="ECO:0007669"/>
    <property type="project" value="UniProtKB-SubCell"/>
</dbReference>
<evidence type="ECO:0000256" key="5">
    <source>
        <dbReference type="ARBA" id="ARBA00022989"/>
    </source>
</evidence>
<dbReference type="InterPro" id="IPR050360">
    <property type="entry name" value="MFS_Sugar_Transporters"/>
</dbReference>
<keyword evidence="3 8" id="KW-0813">Transport</keyword>
<dbReference type="SUPFAM" id="SSF103473">
    <property type="entry name" value="MFS general substrate transporter"/>
    <property type="match status" value="1"/>
</dbReference>